<reference evidence="1" key="1">
    <citation type="submission" date="2020-05" db="EMBL/GenBank/DDBJ databases">
        <title>Phylogenomic resolution of chytrid fungi.</title>
        <authorList>
            <person name="Stajich J.E."/>
            <person name="Amses K."/>
            <person name="Simmons R."/>
            <person name="Seto K."/>
            <person name="Myers J."/>
            <person name="Bonds A."/>
            <person name="Quandt C.A."/>
            <person name="Barry K."/>
            <person name="Liu P."/>
            <person name="Grigoriev I."/>
            <person name="Longcore J.E."/>
            <person name="James T.Y."/>
        </authorList>
    </citation>
    <scope>NUCLEOTIDE SEQUENCE</scope>
    <source>
        <strain evidence="1">JEL0476</strain>
    </source>
</reference>
<evidence type="ECO:0000313" key="2">
    <source>
        <dbReference type="Proteomes" id="UP001211065"/>
    </source>
</evidence>
<dbReference type="GO" id="GO:0003735">
    <property type="term" value="F:structural constituent of ribosome"/>
    <property type="evidence" value="ECO:0007669"/>
    <property type="project" value="InterPro"/>
</dbReference>
<sequence>MNVCREVFGISPKFLKKKKRNLIELISNLPNHAVGRKVISAQLERGNPQNSYYKLTKVHLDTSLRNGEIYGIKYIDGKATSDVHQLITETNDKWEFYLSKQEDLDLAKKIKLQ</sequence>
<organism evidence="1 2">
    <name type="scientific">Clydaea vesicula</name>
    <dbReference type="NCBI Taxonomy" id="447962"/>
    <lineage>
        <taxon>Eukaryota</taxon>
        <taxon>Fungi</taxon>
        <taxon>Fungi incertae sedis</taxon>
        <taxon>Chytridiomycota</taxon>
        <taxon>Chytridiomycota incertae sedis</taxon>
        <taxon>Chytridiomycetes</taxon>
        <taxon>Lobulomycetales</taxon>
        <taxon>Lobulomycetaceae</taxon>
        <taxon>Clydaea</taxon>
    </lineage>
</organism>
<dbReference type="Pfam" id="PF16053">
    <property type="entry name" value="MRP-S34"/>
    <property type="match status" value="1"/>
</dbReference>
<dbReference type="EMBL" id="JADGJW010001967">
    <property type="protein sequence ID" value="KAJ3200117.1"/>
    <property type="molecule type" value="Genomic_DNA"/>
</dbReference>
<proteinExistence type="predicted"/>
<keyword evidence="2" id="KW-1185">Reference proteome</keyword>
<dbReference type="AlphaFoldDB" id="A0AAD5TXC7"/>
<gene>
    <name evidence="1" type="ORF">HK099_002808</name>
</gene>
<comment type="caution">
    <text evidence="1">The sequence shown here is derived from an EMBL/GenBank/DDBJ whole genome shotgun (WGS) entry which is preliminary data.</text>
</comment>
<dbReference type="Proteomes" id="UP001211065">
    <property type="component" value="Unassembled WGS sequence"/>
</dbReference>
<dbReference type="InterPro" id="IPR032053">
    <property type="entry name" value="Ribosomal_mS34"/>
</dbReference>
<accession>A0AAD5TXC7</accession>
<dbReference type="GO" id="GO:0005739">
    <property type="term" value="C:mitochondrion"/>
    <property type="evidence" value="ECO:0007669"/>
    <property type="project" value="InterPro"/>
</dbReference>
<evidence type="ECO:0000313" key="1">
    <source>
        <dbReference type="EMBL" id="KAJ3200117.1"/>
    </source>
</evidence>
<protein>
    <submittedName>
        <fullName evidence="1">Uncharacterized protein</fullName>
    </submittedName>
</protein>
<name>A0AAD5TXC7_9FUNG</name>